<dbReference type="Pfam" id="PF13812">
    <property type="entry name" value="PPR_3"/>
    <property type="match status" value="1"/>
</dbReference>
<dbReference type="PANTHER" id="PTHR47936:SF1">
    <property type="entry name" value="PENTATRICOPEPTIDE REPEAT-CONTAINING PROTEIN GUN1, CHLOROPLASTIC"/>
    <property type="match status" value="1"/>
</dbReference>
<dbReference type="SUPFAM" id="SSF57997">
    <property type="entry name" value="Tropomyosin"/>
    <property type="match status" value="2"/>
</dbReference>
<dbReference type="PROSITE" id="PS51375">
    <property type="entry name" value="PPR"/>
    <property type="match status" value="2"/>
</dbReference>
<dbReference type="GO" id="GO:0001522">
    <property type="term" value="P:pseudouridine synthesis"/>
    <property type="evidence" value="ECO:0007669"/>
    <property type="project" value="InterPro"/>
</dbReference>
<reference evidence="5" key="1">
    <citation type="submission" date="2021-02" db="EMBL/GenBank/DDBJ databases">
        <authorList>
            <person name="Dougan E. K."/>
            <person name="Rhodes N."/>
            <person name="Thang M."/>
            <person name="Chan C."/>
        </authorList>
    </citation>
    <scope>NUCLEOTIDE SEQUENCE</scope>
</reference>
<dbReference type="CDD" id="cd02869">
    <property type="entry name" value="PseudoU_synth_RluA_like"/>
    <property type="match status" value="1"/>
</dbReference>
<comment type="caution">
    <text evidence="5">The sequence shown here is derived from an EMBL/GenBank/DDBJ whole genome shotgun (WGS) entry which is preliminary data.</text>
</comment>
<feature type="repeat" description="PPR" evidence="2">
    <location>
        <begin position="682"/>
        <end position="716"/>
    </location>
</feature>
<evidence type="ECO:0000256" key="3">
    <source>
        <dbReference type="SAM" id="Coils"/>
    </source>
</evidence>
<organism evidence="5 6">
    <name type="scientific">Polarella glacialis</name>
    <name type="common">Dinoflagellate</name>
    <dbReference type="NCBI Taxonomy" id="89957"/>
    <lineage>
        <taxon>Eukaryota</taxon>
        <taxon>Sar</taxon>
        <taxon>Alveolata</taxon>
        <taxon>Dinophyceae</taxon>
        <taxon>Suessiales</taxon>
        <taxon>Suessiaceae</taxon>
        <taxon>Polarella</taxon>
    </lineage>
</organism>
<protein>
    <recommendedName>
        <fullName evidence="4">Pseudouridine synthase RsuA/RluA-like domain-containing protein</fullName>
    </recommendedName>
</protein>
<dbReference type="Pfam" id="PF00849">
    <property type="entry name" value="PseudoU_synth_2"/>
    <property type="match status" value="1"/>
</dbReference>
<name>A0A813IIJ4_POLGL</name>
<dbReference type="InterPro" id="IPR006145">
    <property type="entry name" value="PsdUridine_synth_RsuA/RluA"/>
</dbReference>
<dbReference type="SUPFAM" id="SSF55120">
    <property type="entry name" value="Pseudouridine synthase"/>
    <property type="match status" value="1"/>
</dbReference>
<dbReference type="Gene3D" id="3.30.2350.10">
    <property type="entry name" value="Pseudouridine synthase"/>
    <property type="match status" value="1"/>
</dbReference>
<proteinExistence type="predicted"/>
<dbReference type="EMBL" id="CAJNNW010008359">
    <property type="protein sequence ID" value="CAE8649947.1"/>
    <property type="molecule type" value="Genomic_DNA"/>
</dbReference>
<dbReference type="InterPro" id="IPR020103">
    <property type="entry name" value="PsdUridine_synth_cat_dom_sf"/>
</dbReference>
<dbReference type="GO" id="GO:0003723">
    <property type="term" value="F:RNA binding"/>
    <property type="evidence" value="ECO:0007669"/>
    <property type="project" value="InterPro"/>
</dbReference>
<sequence>MQAIIQELQARVGALERGKRELKDGMLARASAGGSDAQILKKVSTRLQDFEAQITAQLGNLQTDFDKKLSHVNRGASATKPLDAAGGSAGLDTMAEDLDQLKYDVGELKDLLSNNKGEVNHIRRIVLACERDMEDFTAAMDAVNVDLDEMRARVDATHSIITSRQRVEATMTAEISTMRLDIGDIQEALKNHDSWMEDVSNTLQRVEATMTAEISTMRLDIGDIQEALKNHDSWMEDVSNTLQQMQEKEENLTEDIINLKNEMNTKLDTKVDNVAWKEANDDLDAAVKTVRDMVSSLRLDVDARRRKVDEILATIRHDITAVETNLEESKAKITSDTDQAVNALNGRIDFTNKDLAATQESLHTTQNSLSDCFNEVAVVRSDLERNVADTEARLKNDIRQKQQEAFEKIGAVEQQAELRSAEASRRLGALDLRMSGVQGGLGEHKRDILKLREEVNGLTVKSASHEVDIQKNSDAVRKMEKQRNMDEQNWKAQMDAVHDVLDTKVNEKPFEDLKHCVASLTKGVVKFAQADVELLGWEECAENMSFRVDKAWRQRCSQRFRNILDMIAKKADHSVLRLLQISQQHIESQLERERVKHERELWKEVVERRQQQPLQLALSMKASLARRRLWREAAWALQHLRAESGFEPTVFSHNSLISSCRDHWQKACSALKDVQRNSLEADVVSYNSAISAYEKSGRWEMGLAMLGQVRRSNLELSVISLSVTISACARAARWQPALSALGAMRQEQLQPNTISYSAALSACEKGVQWRRALRILSEMRLLKAEPNLISCNTAISACEKGEQWELSFRILCNMQASLVEADKVSFNAVISACEKGEQWQRALCTLRAARSCSLRPDVVSHSAAISACEKCREWERALVTLCEMRGKHGIEANLVSVNAALSAAEKGSAWERSLGMLAEMQKQLLESDDISFSIAISACDRSTDVGLGFDLCSSLELVGSADLSLPAWTLARTFPSNAPDDRRLRVVDEALVRLRSGDFARPRELASLAAASAKLGVEEPELFHQLAAAASAKIADFELQDLLLLAWGTAGVADETFARVIQDELAGRLEQIDAQKGLTESARKKFTKVALGVAWAYNFAGFLSENFLRTTRIFLLQAAEALDVAGGRAQAPETPLERSGKSFQARLTEAASPQVVLDLDDRLVIAKPPGWEVWDKHTELQLLTFSEAISGRRWPILRDAESGHGFLHRLDVPSSGLVLAAKTYAAYFDLQLQLCSGEIARDYVVLCHGWVAGNAVREIEAHVYWKKESSMPTVAGRQGKPSRTSLKVMSHTTILGEALSLVVIRIATGRQHQIRSHMSYIGHPTVRDGKYTAAATYDLDSAFCAQNCLHRYRLAFKDVLGTGCEAIEPLPTEFAVALKSTTAKDRGSEVGLQRWLSGAALCDWSQQ</sequence>
<dbReference type="Gene3D" id="1.25.40.10">
    <property type="entry name" value="Tetratricopeptide repeat domain"/>
    <property type="match status" value="3"/>
</dbReference>
<feature type="domain" description="Pseudouridine synthase RsuA/RluA-like" evidence="4">
    <location>
        <begin position="1164"/>
        <end position="1319"/>
    </location>
</feature>
<accession>A0A813IIJ4</accession>
<evidence type="ECO:0000259" key="4">
    <source>
        <dbReference type="Pfam" id="PF00849"/>
    </source>
</evidence>
<evidence type="ECO:0000313" key="6">
    <source>
        <dbReference type="Proteomes" id="UP000626109"/>
    </source>
</evidence>
<dbReference type="Proteomes" id="UP000626109">
    <property type="component" value="Unassembled WGS sequence"/>
</dbReference>
<keyword evidence="1" id="KW-0677">Repeat</keyword>
<gene>
    <name evidence="5" type="ORF">PGLA2088_LOCUS7878</name>
</gene>
<feature type="non-terminal residue" evidence="5">
    <location>
        <position position="1"/>
    </location>
</feature>
<dbReference type="Pfam" id="PF01535">
    <property type="entry name" value="PPR"/>
    <property type="match status" value="1"/>
</dbReference>
<dbReference type="InterPro" id="IPR011990">
    <property type="entry name" value="TPR-like_helical_dom_sf"/>
</dbReference>
<feature type="repeat" description="PPR" evidence="2">
    <location>
        <begin position="752"/>
        <end position="786"/>
    </location>
</feature>
<feature type="coiled-coil region" evidence="3">
    <location>
        <begin position="235"/>
        <end position="262"/>
    </location>
</feature>
<keyword evidence="3" id="KW-0175">Coiled coil</keyword>
<evidence type="ECO:0000313" key="5">
    <source>
        <dbReference type="EMBL" id="CAE8649947.1"/>
    </source>
</evidence>
<dbReference type="InterPro" id="IPR002885">
    <property type="entry name" value="PPR_rpt"/>
</dbReference>
<dbReference type="GO" id="GO:0009982">
    <property type="term" value="F:pseudouridine synthase activity"/>
    <property type="evidence" value="ECO:0007669"/>
    <property type="project" value="InterPro"/>
</dbReference>
<evidence type="ECO:0000256" key="2">
    <source>
        <dbReference type="PROSITE-ProRule" id="PRU00708"/>
    </source>
</evidence>
<dbReference type="PANTHER" id="PTHR47936">
    <property type="entry name" value="PPR_LONG DOMAIN-CONTAINING PROTEIN"/>
    <property type="match status" value="1"/>
</dbReference>
<dbReference type="Gene3D" id="1.20.1480.30">
    <property type="entry name" value="Designed four-helix bundle protein"/>
    <property type="match status" value="1"/>
</dbReference>
<evidence type="ECO:0000256" key="1">
    <source>
        <dbReference type="ARBA" id="ARBA00022737"/>
    </source>
</evidence>